<feature type="region of interest" description="Disordered" evidence="1">
    <location>
        <begin position="322"/>
        <end position="346"/>
    </location>
</feature>
<dbReference type="InterPro" id="IPR009060">
    <property type="entry name" value="UBA-like_sf"/>
</dbReference>
<comment type="caution">
    <text evidence="2">The sequence shown here is derived from an EMBL/GenBank/DDBJ whole genome shotgun (WGS) entry which is preliminary data.</text>
</comment>
<dbReference type="Gene3D" id="1.10.8.10">
    <property type="entry name" value="DNA helicase RuvA subunit, C-terminal domain"/>
    <property type="match status" value="2"/>
</dbReference>
<keyword evidence="3" id="KW-1185">Reference proteome</keyword>
<reference evidence="2" key="1">
    <citation type="submission" date="2020-01" db="EMBL/GenBank/DDBJ databases">
        <authorList>
            <person name="Mishra B."/>
        </authorList>
    </citation>
    <scope>NUCLEOTIDE SEQUENCE [LARGE SCALE GENOMIC DNA]</scope>
</reference>
<feature type="compositionally biased region" description="Basic and acidic residues" evidence="1">
    <location>
        <begin position="322"/>
        <end position="336"/>
    </location>
</feature>
<name>A0A6D2KML6_9BRAS</name>
<proteinExistence type="predicted"/>
<feature type="region of interest" description="Disordered" evidence="1">
    <location>
        <begin position="55"/>
        <end position="116"/>
    </location>
</feature>
<gene>
    <name evidence="2" type="ORF">MERR_LOCUS36696</name>
</gene>
<sequence>MANPPNEPSRETRDQRIAEFIGLTCVTSEETAAKHLNRYDWDVNLAVDNFWEKRSSPHSQNVSNLNRPLRIGQSNSKDDRTTASQGFSFSDPEIPPGFEHERRPSSPIEAGDEQQSPLDLIYDAIPLMKSSQEKKEDTEDDLSPKMDVWIDLICDDTKVSREEALFYLEGFKWKFHAAMEACRNKTLPPVEETPVSQKSTLAAAPMVSNQRPFSQEQPSHAAAPMVSDQWPFSQEQPFQTAAPMVSNQWPFSQEQPSQSNDDKIKQFLEVTGVGTRDEAVLCLNHKFWNIQSATDFFYKERHHLYAEDALMHQAIEMSLTEDNRGLPRSTTERGRSSGEAGEGNVTVAVPGTASSQVNKSAQLFDVPIDTVPIGTKAGRTVRPRAGRIVTTTELPVRLADASAIIVRSGQTVRDIRNAIEDRNPQGNIYYYLECIHSGKAYADLDTTVDEILSDGATELIQVTPLPSS</sequence>
<evidence type="ECO:0000256" key="1">
    <source>
        <dbReference type="SAM" id="MobiDB-lite"/>
    </source>
</evidence>
<dbReference type="EMBL" id="CACVBM020001418">
    <property type="protein sequence ID" value="CAA7049461.1"/>
    <property type="molecule type" value="Genomic_DNA"/>
</dbReference>
<dbReference type="SUPFAM" id="SSF46934">
    <property type="entry name" value="UBA-like"/>
    <property type="match status" value="1"/>
</dbReference>
<feature type="compositionally biased region" description="Polar residues" evidence="1">
    <location>
        <begin position="57"/>
        <end position="66"/>
    </location>
</feature>
<dbReference type="AlphaFoldDB" id="A0A6D2KML6"/>
<evidence type="ECO:0000313" key="3">
    <source>
        <dbReference type="Proteomes" id="UP000467841"/>
    </source>
</evidence>
<organism evidence="2 3">
    <name type="scientific">Microthlaspi erraticum</name>
    <dbReference type="NCBI Taxonomy" id="1685480"/>
    <lineage>
        <taxon>Eukaryota</taxon>
        <taxon>Viridiplantae</taxon>
        <taxon>Streptophyta</taxon>
        <taxon>Embryophyta</taxon>
        <taxon>Tracheophyta</taxon>
        <taxon>Spermatophyta</taxon>
        <taxon>Magnoliopsida</taxon>
        <taxon>eudicotyledons</taxon>
        <taxon>Gunneridae</taxon>
        <taxon>Pentapetalae</taxon>
        <taxon>rosids</taxon>
        <taxon>malvids</taxon>
        <taxon>Brassicales</taxon>
        <taxon>Brassicaceae</taxon>
        <taxon>Coluteocarpeae</taxon>
        <taxon>Microthlaspi</taxon>
    </lineage>
</organism>
<dbReference type="Proteomes" id="UP000467841">
    <property type="component" value="Unassembled WGS sequence"/>
</dbReference>
<dbReference type="OrthoDB" id="661148at2759"/>
<dbReference type="Pfam" id="PF14555">
    <property type="entry name" value="UBA_4"/>
    <property type="match status" value="2"/>
</dbReference>
<evidence type="ECO:0000313" key="2">
    <source>
        <dbReference type="EMBL" id="CAA7049461.1"/>
    </source>
</evidence>
<protein>
    <recommendedName>
        <fullName evidence="4">UBA domain-containing protein</fullName>
    </recommendedName>
</protein>
<accession>A0A6D2KML6</accession>
<evidence type="ECO:0008006" key="4">
    <source>
        <dbReference type="Google" id="ProtNLM"/>
    </source>
</evidence>